<dbReference type="EMBL" id="PDUG01000001">
    <property type="protein sequence ID" value="PIC52707.1"/>
    <property type="molecule type" value="Genomic_DNA"/>
</dbReference>
<name>A0A2G5VM04_9PELO</name>
<keyword evidence="1" id="KW-0812">Transmembrane</keyword>
<keyword evidence="1" id="KW-1133">Transmembrane helix</keyword>
<gene>
    <name evidence="2" type="primary">Cnig_chr_I.g2701</name>
    <name evidence="2" type="ORF">B9Z55_002701</name>
</gene>
<dbReference type="AlphaFoldDB" id="A0A2G5VM04"/>
<comment type="caution">
    <text evidence="2">The sequence shown here is derived from an EMBL/GenBank/DDBJ whole genome shotgun (WGS) entry which is preliminary data.</text>
</comment>
<keyword evidence="3" id="KW-1185">Reference proteome</keyword>
<organism evidence="2 3">
    <name type="scientific">Caenorhabditis nigoni</name>
    <dbReference type="NCBI Taxonomy" id="1611254"/>
    <lineage>
        <taxon>Eukaryota</taxon>
        <taxon>Metazoa</taxon>
        <taxon>Ecdysozoa</taxon>
        <taxon>Nematoda</taxon>
        <taxon>Chromadorea</taxon>
        <taxon>Rhabditida</taxon>
        <taxon>Rhabditina</taxon>
        <taxon>Rhabditomorpha</taxon>
        <taxon>Rhabditoidea</taxon>
        <taxon>Rhabditidae</taxon>
        <taxon>Peloderinae</taxon>
        <taxon>Caenorhabditis</taxon>
    </lineage>
</organism>
<sequence length="66" mass="7774">MVSFFTILPCFPKQICFDMYFSSFYSYEFIFVSVLIFRVLITGTTYFPSNSFSKTNTPQPTPYFMS</sequence>
<protein>
    <submittedName>
        <fullName evidence="2">Uncharacterized protein</fullName>
    </submittedName>
</protein>
<feature type="transmembrane region" description="Helical" evidence="1">
    <location>
        <begin position="29"/>
        <end position="47"/>
    </location>
</feature>
<dbReference type="Proteomes" id="UP000230233">
    <property type="component" value="Chromosome I"/>
</dbReference>
<evidence type="ECO:0000313" key="2">
    <source>
        <dbReference type="EMBL" id="PIC52707.1"/>
    </source>
</evidence>
<evidence type="ECO:0000256" key="1">
    <source>
        <dbReference type="SAM" id="Phobius"/>
    </source>
</evidence>
<keyword evidence="1" id="KW-0472">Membrane</keyword>
<accession>A0A2G5VM04</accession>
<proteinExistence type="predicted"/>
<reference evidence="3" key="1">
    <citation type="submission" date="2017-10" db="EMBL/GenBank/DDBJ databases">
        <title>Rapid genome shrinkage in a self-fertile nematode reveals novel sperm competition proteins.</title>
        <authorList>
            <person name="Yin D."/>
            <person name="Schwarz E.M."/>
            <person name="Thomas C.G."/>
            <person name="Felde R.L."/>
            <person name="Korf I.F."/>
            <person name="Cutter A.D."/>
            <person name="Schartner C.M."/>
            <person name="Ralston E.J."/>
            <person name="Meyer B.J."/>
            <person name="Haag E.S."/>
        </authorList>
    </citation>
    <scope>NUCLEOTIDE SEQUENCE [LARGE SCALE GENOMIC DNA]</scope>
    <source>
        <strain evidence="3">JU1422</strain>
    </source>
</reference>
<evidence type="ECO:0000313" key="3">
    <source>
        <dbReference type="Proteomes" id="UP000230233"/>
    </source>
</evidence>